<protein>
    <recommendedName>
        <fullName evidence="5">UV excision repair protein RAD23</fullName>
    </recommendedName>
</protein>
<evidence type="ECO:0000256" key="6">
    <source>
        <dbReference type="SAM" id="MobiDB-lite"/>
    </source>
</evidence>
<dbReference type="SUPFAM" id="SSF54236">
    <property type="entry name" value="Ubiquitin-like"/>
    <property type="match status" value="1"/>
</dbReference>
<dbReference type="Pfam" id="PF00240">
    <property type="entry name" value="ubiquitin"/>
    <property type="match status" value="1"/>
</dbReference>
<gene>
    <name evidence="9" type="ORF">BCV72DRAFT_211551</name>
</gene>
<dbReference type="InterPro" id="IPR009060">
    <property type="entry name" value="UBA-like_sf"/>
</dbReference>
<evidence type="ECO:0000313" key="9">
    <source>
        <dbReference type="EMBL" id="ORE04312.1"/>
    </source>
</evidence>
<name>A0A1X0QX39_RHIZD</name>
<dbReference type="Pfam" id="PF00627">
    <property type="entry name" value="UBA"/>
    <property type="match status" value="2"/>
</dbReference>
<dbReference type="InterPro" id="IPR015940">
    <property type="entry name" value="UBA"/>
</dbReference>
<keyword evidence="3 5" id="KW-0234">DNA repair</keyword>
<dbReference type="SMART" id="SM00165">
    <property type="entry name" value="UBA"/>
    <property type="match status" value="2"/>
</dbReference>
<dbReference type="SUPFAM" id="SSF101238">
    <property type="entry name" value="XPC-binding domain"/>
    <property type="match status" value="1"/>
</dbReference>
<dbReference type="InterPro" id="IPR004806">
    <property type="entry name" value="Rad23"/>
</dbReference>
<dbReference type="OrthoDB" id="419317at2759"/>
<evidence type="ECO:0000256" key="4">
    <source>
        <dbReference type="ARBA" id="ARBA00023242"/>
    </source>
</evidence>
<evidence type="ECO:0000256" key="1">
    <source>
        <dbReference type="ARBA" id="ARBA00022737"/>
    </source>
</evidence>
<feature type="compositionally biased region" description="Polar residues" evidence="6">
    <location>
        <begin position="200"/>
        <end position="217"/>
    </location>
</feature>
<feature type="domain" description="UBA" evidence="7">
    <location>
        <begin position="137"/>
        <end position="177"/>
    </location>
</feature>
<evidence type="ECO:0000259" key="7">
    <source>
        <dbReference type="PROSITE" id="PS50030"/>
    </source>
</evidence>
<feature type="compositionally biased region" description="Low complexity" evidence="6">
    <location>
        <begin position="76"/>
        <end position="121"/>
    </location>
</feature>
<dbReference type="FunFam" id="3.10.20.90:FF:000254">
    <property type="entry name" value="UV excision repair protein Rad23"/>
    <property type="match status" value="1"/>
</dbReference>
<dbReference type="InterPro" id="IPR029071">
    <property type="entry name" value="Ubiquitin-like_domsf"/>
</dbReference>
<dbReference type="SMART" id="SM00213">
    <property type="entry name" value="UBQ"/>
    <property type="match status" value="1"/>
</dbReference>
<feature type="domain" description="Ubiquitin-like" evidence="8">
    <location>
        <begin position="1"/>
        <end position="75"/>
    </location>
</feature>
<dbReference type="GO" id="GO:0005829">
    <property type="term" value="C:cytosol"/>
    <property type="evidence" value="ECO:0007669"/>
    <property type="project" value="TreeGrafter"/>
</dbReference>
<feature type="region of interest" description="Disordered" evidence="6">
    <location>
        <begin position="188"/>
        <end position="217"/>
    </location>
</feature>
<keyword evidence="5" id="KW-0963">Cytoplasm</keyword>
<comment type="similarity">
    <text evidence="5">Belongs to the RAD23 family.</text>
</comment>
<dbReference type="GO" id="GO:0006289">
    <property type="term" value="P:nucleotide-excision repair"/>
    <property type="evidence" value="ECO:0007669"/>
    <property type="project" value="UniProtKB-UniRule"/>
</dbReference>
<dbReference type="Pfam" id="PF09280">
    <property type="entry name" value="XPC-binding"/>
    <property type="match status" value="1"/>
</dbReference>
<dbReference type="FunFam" id="1.10.8.10:FF:000002">
    <property type="entry name" value="UV excision repair protein RAD23 homolog"/>
    <property type="match status" value="1"/>
</dbReference>
<sequence length="368" mass="40133">KITVKTLQQKQFKLEVDSTDSILSVKEKIEQSQGHPVAQQKLIFSGKILSDDKTVEEYNITEKDFLVVMVSKPKATPASSSSAAKKESTPAATTPSKPAEPVKSESPAAAPASSNSPAPVSDTPKEAEKVTTDITGSQLESVLENMMAMGFERAQCERALRASFNNPDRAVEYLFNGIPENILNEMNAAQQPQSDEQQQDTNTPISPGTTTAPTNDASKYAPLNLFAAAQQHAQQQQQQQQQQQPLGADLASFRNTPHFHQIRQLVQTNPGLLQPLLQSIGQSNPELIRAINADPNGFLQAFLEGAEGEEGGPETATIQVTAEEREAIERLEALGFPRQVVIEAYFACDKNEELAANYLFDHGNDDFE</sequence>
<organism evidence="9">
    <name type="scientific">Rhizopus microsporus var. microsporus</name>
    <dbReference type="NCBI Taxonomy" id="86635"/>
    <lineage>
        <taxon>Eukaryota</taxon>
        <taxon>Fungi</taxon>
        <taxon>Fungi incertae sedis</taxon>
        <taxon>Mucoromycota</taxon>
        <taxon>Mucoromycotina</taxon>
        <taxon>Mucoromycetes</taxon>
        <taxon>Mucorales</taxon>
        <taxon>Mucorineae</taxon>
        <taxon>Rhizopodaceae</taxon>
        <taxon>Rhizopus</taxon>
    </lineage>
</organism>
<dbReference type="SUPFAM" id="SSF46934">
    <property type="entry name" value="UBA-like"/>
    <property type="match status" value="2"/>
</dbReference>
<keyword evidence="4 5" id="KW-0539">Nucleus</keyword>
<dbReference type="PANTHER" id="PTHR10621">
    <property type="entry name" value="UV EXCISION REPAIR PROTEIN RAD23"/>
    <property type="match status" value="1"/>
</dbReference>
<dbReference type="PRINTS" id="PR01839">
    <property type="entry name" value="RAD23PROTEIN"/>
</dbReference>
<feature type="non-terminal residue" evidence="9">
    <location>
        <position position="1"/>
    </location>
</feature>
<keyword evidence="1" id="KW-0677">Repeat</keyword>
<dbReference type="PROSITE" id="PS50053">
    <property type="entry name" value="UBIQUITIN_2"/>
    <property type="match status" value="1"/>
</dbReference>
<dbReference type="CDD" id="cd14280">
    <property type="entry name" value="UBA1_Rad23_like"/>
    <property type="match status" value="1"/>
</dbReference>
<reference evidence="9" key="1">
    <citation type="journal article" date="2016" name="Proc. Natl. Acad. Sci. U.S.A.">
        <title>Lipid metabolic changes in an early divergent fungus govern the establishment of a mutualistic symbiosis with endobacteria.</title>
        <authorList>
            <person name="Lastovetsky O.A."/>
            <person name="Gaspar M.L."/>
            <person name="Mondo S.J."/>
            <person name="LaButti K.M."/>
            <person name="Sandor L."/>
            <person name="Grigoriev I.V."/>
            <person name="Henry S.A."/>
            <person name="Pawlowska T.E."/>
        </authorList>
    </citation>
    <scope>NUCLEOTIDE SEQUENCE [LARGE SCALE GENOMIC DNA]</scope>
    <source>
        <strain evidence="9">ATCC 52814</strain>
    </source>
</reference>
<dbReference type="CDD" id="cd14281">
    <property type="entry name" value="UBA2_Rad23_like"/>
    <property type="match status" value="1"/>
</dbReference>
<dbReference type="InterPro" id="IPR006636">
    <property type="entry name" value="STI1_HS-bd"/>
</dbReference>
<dbReference type="FunFam" id="1.10.8.10:FF:000003">
    <property type="entry name" value="UV excision repair protein RAD23 homolog"/>
    <property type="match status" value="1"/>
</dbReference>
<dbReference type="GO" id="GO:0043130">
    <property type="term" value="F:ubiquitin binding"/>
    <property type="evidence" value="ECO:0007669"/>
    <property type="project" value="UniProtKB-UniRule"/>
</dbReference>
<dbReference type="CDD" id="cd01805">
    <property type="entry name" value="Ubl_Rad23"/>
    <property type="match status" value="1"/>
</dbReference>
<comment type="function">
    <text evidence="5">Multiubiquitin chain receptor involved in modulation of proteasomal degradation. Involved in nucleotide excision repair.</text>
</comment>
<evidence type="ECO:0000256" key="5">
    <source>
        <dbReference type="RuleBase" id="RU367049"/>
    </source>
</evidence>
<dbReference type="InterPro" id="IPR015360">
    <property type="entry name" value="XPC-bd"/>
</dbReference>
<dbReference type="InterPro" id="IPR036353">
    <property type="entry name" value="XPC-bd_sf"/>
</dbReference>
<dbReference type="SMART" id="SM00727">
    <property type="entry name" value="STI1"/>
    <property type="match status" value="1"/>
</dbReference>
<accession>A0A1X0QX39</accession>
<dbReference type="GO" id="GO:0070628">
    <property type="term" value="F:proteasome binding"/>
    <property type="evidence" value="ECO:0007669"/>
    <property type="project" value="TreeGrafter"/>
</dbReference>
<dbReference type="VEuPathDB" id="FungiDB:BCV72DRAFT_211551"/>
<dbReference type="Gene3D" id="3.10.20.90">
    <property type="entry name" value="Phosphatidylinositol 3-kinase Catalytic Subunit, Chain A, domain 1"/>
    <property type="match status" value="1"/>
</dbReference>
<evidence type="ECO:0000256" key="3">
    <source>
        <dbReference type="ARBA" id="ARBA00023204"/>
    </source>
</evidence>
<evidence type="ECO:0000256" key="2">
    <source>
        <dbReference type="ARBA" id="ARBA00022763"/>
    </source>
</evidence>
<feature type="domain" description="UBA" evidence="7">
    <location>
        <begin position="321"/>
        <end position="362"/>
    </location>
</feature>
<dbReference type="AlphaFoldDB" id="A0A1X0QX39"/>
<dbReference type="GO" id="GO:0043161">
    <property type="term" value="P:proteasome-mediated ubiquitin-dependent protein catabolic process"/>
    <property type="evidence" value="ECO:0007669"/>
    <property type="project" value="UniProtKB-UniRule"/>
</dbReference>
<dbReference type="Gene3D" id="1.10.8.10">
    <property type="entry name" value="DNA helicase RuvA subunit, C-terminal domain"/>
    <property type="match status" value="2"/>
</dbReference>
<dbReference type="Proteomes" id="UP000242414">
    <property type="component" value="Unassembled WGS sequence"/>
</dbReference>
<dbReference type="NCBIfam" id="TIGR00601">
    <property type="entry name" value="rad23"/>
    <property type="match status" value="1"/>
</dbReference>
<dbReference type="EMBL" id="KV921975">
    <property type="protein sequence ID" value="ORE04312.1"/>
    <property type="molecule type" value="Genomic_DNA"/>
</dbReference>
<keyword evidence="2 5" id="KW-0227">DNA damage</keyword>
<dbReference type="GO" id="GO:0003684">
    <property type="term" value="F:damaged DNA binding"/>
    <property type="evidence" value="ECO:0007669"/>
    <property type="project" value="UniProtKB-UniRule"/>
</dbReference>
<evidence type="ECO:0000259" key="8">
    <source>
        <dbReference type="PROSITE" id="PS50053"/>
    </source>
</evidence>
<dbReference type="Gene3D" id="1.10.10.540">
    <property type="entry name" value="XPC-binding domain"/>
    <property type="match status" value="1"/>
</dbReference>
<dbReference type="GO" id="GO:0005654">
    <property type="term" value="C:nucleoplasm"/>
    <property type="evidence" value="ECO:0007669"/>
    <property type="project" value="TreeGrafter"/>
</dbReference>
<dbReference type="InterPro" id="IPR000626">
    <property type="entry name" value="Ubiquitin-like_dom"/>
</dbReference>
<proteinExistence type="inferred from homology"/>
<dbReference type="PANTHER" id="PTHR10621:SF0">
    <property type="entry name" value="UV EXCISION REPAIR PROTEIN RAD23"/>
    <property type="match status" value="1"/>
</dbReference>
<comment type="subcellular location">
    <subcellularLocation>
        <location evidence="5">Nucleus</location>
    </subcellularLocation>
    <subcellularLocation>
        <location evidence="5">Cytoplasm</location>
    </subcellularLocation>
</comment>
<dbReference type="GO" id="GO:0031593">
    <property type="term" value="F:polyubiquitin modification-dependent protein binding"/>
    <property type="evidence" value="ECO:0007669"/>
    <property type="project" value="UniProtKB-UniRule"/>
</dbReference>
<feature type="region of interest" description="Disordered" evidence="6">
    <location>
        <begin position="76"/>
        <end position="133"/>
    </location>
</feature>
<dbReference type="PROSITE" id="PS50030">
    <property type="entry name" value="UBA"/>
    <property type="match status" value="2"/>
</dbReference>